<dbReference type="PROSITE" id="PS51456">
    <property type="entry name" value="MYOSIN_MOTOR"/>
    <property type="match status" value="1"/>
</dbReference>
<feature type="region of interest" description="Disordered" evidence="8">
    <location>
        <begin position="934"/>
        <end position="1141"/>
    </location>
</feature>
<evidence type="ECO:0000256" key="8">
    <source>
        <dbReference type="SAM" id="MobiDB-lite"/>
    </source>
</evidence>
<dbReference type="Gene3D" id="3.40.850.10">
    <property type="entry name" value="Kinesin motor domain"/>
    <property type="match status" value="1"/>
</dbReference>
<dbReference type="Gene3D" id="3.30.70.1590">
    <property type="match status" value="1"/>
</dbReference>
<feature type="coiled-coil region" evidence="7">
    <location>
        <begin position="761"/>
        <end position="795"/>
    </location>
</feature>
<dbReference type="Gene3D" id="1.10.10.820">
    <property type="match status" value="1"/>
</dbReference>
<dbReference type="CDD" id="cd00124">
    <property type="entry name" value="MYSc"/>
    <property type="match status" value="1"/>
</dbReference>
<dbReference type="InterPro" id="IPR001609">
    <property type="entry name" value="Myosin_head_motor_dom-like"/>
</dbReference>
<keyword evidence="3 6" id="KW-0518">Myosin</keyword>
<dbReference type="AlphaFoldDB" id="A0A7S1BKD0"/>
<comment type="similarity">
    <text evidence="6">Belongs to the TRAFAC class myosin-kinesin ATPase superfamily. Myosin family.</text>
</comment>
<feature type="binding site" evidence="6">
    <location>
        <begin position="19"/>
        <end position="26"/>
    </location>
    <ligand>
        <name>ATP</name>
        <dbReference type="ChEBI" id="CHEBI:30616"/>
    </ligand>
</feature>
<dbReference type="PROSITE" id="PS50096">
    <property type="entry name" value="IQ"/>
    <property type="match status" value="2"/>
</dbReference>
<dbReference type="SUPFAM" id="SSF52540">
    <property type="entry name" value="P-loop containing nucleoside triphosphate hydrolases"/>
    <property type="match status" value="1"/>
</dbReference>
<dbReference type="PANTHER" id="PTHR13140:SF706">
    <property type="entry name" value="DILUTE CLASS UNCONVENTIONAL MYOSIN, ISOFORM C"/>
    <property type="match status" value="1"/>
</dbReference>
<dbReference type="GO" id="GO:0000146">
    <property type="term" value="F:microfilament motor activity"/>
    <property type="evidence" value="ECO:0007669"/>
    <property type="project" value="TreeGrafter"/>
</dbReference>
<accession>A0A7S1BKD0</accession>
<dbReference type="InterPro" id="IPR027417">
    <property type="entry name" value="P-loop_NTPase"/>
</dbReference>
<dbReference type="GO" id="GO:0005524">
    <property type="term" value="F:ATP binding"/>
    <property type="evidence" value="ECO:0007669"/>
    <property type="project" value="UniProtKB-UniRule"/>
</dbReference>
<evidence type="ECO:0000256" key="6">
    <source>
        <dbReference type="PROSITE-ProRule" id="PRU00782"/>
    </source>
</evidence>
<dbReference type="PANTHER" id="PTHR13140">
    <property type="entry name" value="MYOSIN"/>
    <property type="match status" value="1"/>
</dbReference>
<dbReference type="Pfam" id="PF00063">
    <property type="entry name" value="Myosin_head"/>
    <property type="match status" value="1"/>
</dbReference>
<dbReference type="InterPro" id="IPR000048">
    <property type="entry name" value="IQ_motif_EF-hand-BS"/>
</dbReference>
<reference evidence="10" key="1">
    <citation type="submission" date="2021-01" db="EMBL/GenBank/DDBJ databases">
        <authorList>
            <person name="Corre E."/>
            <person name="Pelletier E."/>
            <person name="Niang G."/>
            <person name="Scheremetjew M."/>
            <person name="Finn R."/>
            <person name="Kale V."/>
            <person name="Holt S."/>
            <person name="Cochrane G."/>
            <person name="Meng A."/>
            <person name="Brown T."/>
            <person name="Cohen L."/>
        </authorList>
    </citation>
    <scope>NUCLEOTIDE SEQUENCE</scope>
    <source>
        <strain evidence="10">308</strain>
    </source>
</reference>
<dbReference type="GO" id="GO:0005737">
    <property type="term" value="C:cytoplasm"/>
    <property type="evidence" value="ECO:0007669"/>
    <property type="project" value="TreeGrafter"/>
</dbReference>
<keyword evidence="7" id="KW-0175">Coiled coil</keyword>
<feature type="compositionally biased region" description="Basic residues" evidence="8">
    <location>
        <begin position="1113"/>
        <end position="1123"/>
    </location>
</feature>
<dbReference type="PRINTS" id="PR00193">
    <property type="entry name" value="MYOSINHEAVY"/>
</dbReference>
<dbReference type="GO" id="GO:0051015">
    <property type="term" value="F:actin filament binding"/>
    <property type="evidence" value="ECO:0007669"/>
    <property type="project" value="TreeGrafter"/>
</dbReference>
<dbReference type="GO" id="GO:0016020">
    <property type="term" value="C:membrane"/>
    <property type="evidence" value="ECO:0007669"/>
    <property type="project" value="TreeGrafter"/>
</dbReference>
<feature type="domain" description="Myosin motor" evidence="9">
    <location>
        <begin position="1"/>
        <end position="641"/>
    </location>
</feature>
<evidence type="ECO:0000256" key="7">
    <source>
        <dbReference type="SAM" id="Coils"/>
    </source>
</evidence>
<evidence type="ECO:0000256" key="2">
    <source>
        <dbReference type="ARBA" id="ARBA00022840"/>
    </source>
</evidence>
<evidence type="ECO:0000256" key="4">
    <source>
        <dbReference type="ARBA" id="ARBA00023175"/>
    </source>
</evidence>
<evidence type="ECO:0000256" key="3">
    <source>
        <dbReference type="ARBA" id="ARBA00023123"/>
    </source>
</evidence>
<dbReference type="Gene3D" id="1.20.120.720">
    <property type="entry name" value="Myosin VI head, motor domain, U50 subdomain"/>
    <property type="match status" value="1"/>
</dbReference>
<keyword evidence="2 6" id="KW-0067">ATP-binding</keyword>
<dbReference type="InterPro" id="IPR036961">
    <property type="entry name" value="Kinesin_motor_dom_sf"/>
</dbReference>
<dbReference type="EMBL" id="HBFR01024102">
    <property type="protein sequence ID" value="CAD8890088.1"/>
    <property type="molecule type" value="Transcribed_RNA"/>
</dbReference>
<proteinExistence type="inferred from homology"/>
<feature type="compositionally biased region" description="Basic and acidic residues" evidence="8">
    <location>
        <begin position="1021"/>
        <end position="1042"/>
    </location>
</feature>
<keyword evidence="4 6" id="KW-0505">Motor protein</keyword>
<feature type="compositionally biased region" description="Gly residues" evidence="8">
    <location>
        <begin position="1059"/>
        <end position="1068"/>
    </location>
</feature>
<name>A0A7S1BKD0_9STRA</name>
<gene>
    <name evidence="10" type="ORF">CHYS00102_LOCUS17293</name>
</gene>
<dbReference type="SMART" id="SM00015">
    <property type="entry name" value="IQ"/>
    <property type="match status" value="3"/>
</dbReference>
<evidence type="ECO:0000259" key="9">
    <source>
        <dbReference type="PROSITE" id="PS51456"/>
    </source>
</evidence>
<keyword evidence="5 6" id="KW-0009">Actin-binding</keyword>
<feature type="region of interest" description="Actin-binding" evidence="6">
    <location>
        <begin position="513"/>
        <end position="535"/>
    </location>
</feature>
<keyword evidence="1 6" id="KW-0547">Nucleotide-binding</keyword>
<organism evidence="10">
    <name type="scientific">Corethron hystrix</name>
    <dbReference type="NCBI Taxonomy" id="216773"/>
    <lineage>
        <taxon>Eukaryota</taxon>
        <taxon>Sar</taxon>
        <taxon>Stramenopiles</taxon>
        <taxon>Ochrophyta</taxon>
        <taxon>Bacillariophyta</taxon>
        <taxon>Coscinodiscophyceae</taxon>
        <taxon>Corethrophycidae</taxon>
        <taxon>Corethrales</taxon>
        <taxon>Corethraceae</taxon>
        <taxon>Corethron</taxon>
    </lineage>
</organism>
<dbReference type="Gene3D" id="1.20.58.530">
    <property type="match status" value="1"/>
</dbReference>
<feature type="compositionally biased region" description="Low complexity" evidence="8">
    <location>
        <begin position="1080"/>
        <end position="1101"/>
    </location>
</feature>
<evidence type="ECO:0000256" key="1">
    <source>
        <dbReference type="ARBA" id="ARBA00022741"/>
    </source>
</evidence>
<feature type="compositionally biased region" description="Basic residues" evidence="8">
    <location>
        <begin position="999"/>
        <end position="1009"/>
    </location>
</feature>
<dbReference type="Gene3D" id="1.20.5.190">
    <property type="match status" value="2"/>
</dbReference>
<dbReference type="GO" id="GO:0016459">
    <property type="term" value="C:myosin complex"/>
    <property type="evidence" value="ECO:0007669"/>
    <property type="project" value="UniProtKB-KW"/>
</dbReference>
<evidence type="ECO:0000313" key="10">
    <source>
        <dbReference type="EMBL" id="CAD8890088.1"/>
    </source>
</evidence>
<dbReference type="GO" id="GO:0007015">
    <property type="term" value="P:actin filament organization"/>
    <property type="evidence" value="ECO:0007669"/>
    <property type="project" value="TreeGrafter"/>
</dbReference>
<sequence length="1159" mass="129638">MAYSGLAIHGMDQSILVSGESGAGKTETVKIVMSYLATVQSDASDDGMPSSSAVVAKVLDSNPLLEAFGNAKTVRNDNSSRFGKYIQLEFDAENANDAAFAGRSIPSCVLAGSQCETYLLEKSRVVGHEKEERTYHIFYQLLAAPESFKKKLWNGFETKDMTNFKYVGHTDTSRIEGKSDAERFHATIQALSLLGISDSSIDTLFEAIATVLQLGNLVFAPDPNNEEGSVLTSTDQLQALSAIMGVTADDIAAVLTYRTVSARGESFRVPLRDFEARDGVDAFAKEIYQNVFDWVVKKINEGTCAEHNYDGGNNDPDSFGTIGLLDIFGFESFKVNRFEQLCINYANEKLQAKYTVDIFKSVQEEYEFEGIDLCAIEFGDNTSVLKLIEGRMGLIAVLNEECVRPKGNDSSFVSKVYTLNKDSDILIANKMYRPYEFAIHHYAGPVKYNATLFVSKNTDVVPPDLLECAGRCTNSLIREELVFAARAKLASAPKGRGKSKSGATVWTKFRSQLTSLMATISETKTRYIRCIKPNRAKQPRIMDHRSAVEQLRCAGVIAAVTISRVAFPNKLTHGGAVERFWCLADTPFDADADAGPQVEALLDRRLRHMEKETDGAKPYVMGKTRVYFRAGAMEHLEAKRLLALGVVATVMQRYIRKFVERHKYRRLRLSSIVAQAKFRNFVARRTYLSQQKNALLLQCWMRVVLACKGLLFLKRETSAVRVQSSFRKFYALHNYTRWKASCILLQSMTRGMLQRPKYKAMQAEAAEEAKIENQLKTLQKKLAQAEARIRAAEKGEAPVKYDDEDKDEKKIDDATQQQNLIHESEQMLKYLRDEVFKAKGKNFLLRADYNEMREANAKLSESLASAVASFGAQKQYAQQLNNSNKKLVLKLTAERSLISHLTIKLKENDTEHDKAMQKLQEELDKARAQNKILEEQAKQDKQKAKIVSSPMAMSHEPSVASFTHKTKEDQTPRASFDDEMSWGHDLYFTQMNRGEGTGRRRRRRRRRRKGPENGPQDPPEDPAKKNDRNMDRGNERGDRQERNQQNSQKVPAPPKKDAGGFGAFGGFSGFDPAPVRRHSSQTSHAKQSSKQASSSPTNTSSGYRKNSSPAGSRRTRERQRKPNNKNVVQDGPALKKVDAPVATSSLGAAVKAASKSAQK</sequence>
<dbReference type="SMART" id="SM00242">
    <property type="entry name" value="MYSc"/>
    <property type="match status" value="1"/>
</dbReference>
<protein>
    <recommendedName>
        <fullName evidence="9">Myosin motor domain-containing protein</fullName>
    </recommendedName>
</protein>
<evidence type="ECO:0000256" key="5">
    <source>
        <dbReference type="ARBA" id="ARBA00023203"/>
    </source>
</evidence>
<feature type="compositionally biased region" description="Basic and acidic residues" evidence="8">
    <location>
        <begin position="934"/>
        <end position="943"/>
    </location>
</feature>